<protein>
    <submittedName>
        <fullName evidence="1">Uncharacterized protein</fullName>
    </submittedName>
</protein>
<reference evidence="1 2" key="1">
    <citation type="submission" date="2018-03" db="EMBL/GenBank/DDBJ databases">
        <title>Actinopolyspora mortivallis from Sahara, screening for active biomolecules.</title>
        <authorList>
            <person name="Selama O."/>
            <person name="Wellington E.M.H."/>
            <person name="Hacene H."/>
        </authorList>
    </citation>
    <scope>NUCLEOTIDE SEQUENCE [LARGE SCALE GENOMIC DNA]</scope>
    <source>
        <strain evidence="1 2">M5A</strain>
    </source>
</reference>
<organism evidence="1 2">
    <name type="scientific">Actinopolyspora mortivallis</name>
    <dbReference type="NCBI Taxonomy" id="33906"/>
    <lineage>
        <taxon>Bacteria</taxon>
        <taxon>Bacillati</taxon>
        <taxon>Actinomycetota</taxon>
        <taxon>Actinomycetes</taxon>
        <taxon>Actinopolysporales</taxon>
        <taxon>Actinopolysporaceae</taxon>
        <taxon>Actinopolyspora</taxon>
    </lineage>
</organism>
<accession>A0A2T0GRE6</accession>
<dbReference type="InParanoid" id="A0A2T0GRE6"/>
<dbReference type="Proteomes" id="UP000239352">
    <property type="component" value="Unassembled WGS sequence"/>
</dbReference>
<proteinExistence type="predicted"/>
<name>A0A2T0GRE6_ACTMO</name>
<keyword evidence="2" id="KW-1185">Reference proteome</keyword>
<gene>
    <name evidence="1" type="ORF">CEP50_19455</name>
</gene>
<dbReference type="AlphaFoldDB" id="A0A2T0GRE6"/>
<dbReference type="RefSeq" id="WP_106115361.1">
    <property type="nucleotide sequence ID" value="NZ_PVSR01000068.1"/>
</dbReference>
<sequence length="136" mass="14634">MFTTTKATGQVGTSGPVEFIPTLREGADQPAAMRVSMSIDISLEDAAGALWILVTEGTELSELDDEQFVHTMVLETLFAEGGNRVAAAREEMNEQEPGTFEAHTAHALRSIVARLYGTGPQNTPRQCRTGGLEVAR</sequence>
<evidence type="ECO:0000313" key="2">
    <source>
        <dbReference type="Proteomes" id="UP000239352"/>
    </source>
</evidence>
<evidence type="ECO:0000313" key="1">
    <source>
        <dbReference type="EMBL" id="PRW61679.1"/>
    </source>
</evidence>
<comment type="caution">
    <text evidence="1">The sequence shown here is derived from an EMBL/GenBank/DDBJ whole genome shotgun (WGS) entry which is preliminary data.</text>
</comment>
<dbReference type="EMBL" id="PVSR01000068">
    <property type="protein sequence ID" value="PRW61679.1"/>
    <property type="molecule type" value="Genomic_DNA"/>
</dbReference>